<dbReference type="PROSITE" id="PS50206">
    <property type="entry name" value="RHODANESE_3"/>
    <property type="match status" value="3"/>
</dbReference>
<dbReference type="Proteomes" id="UP000289664">
    <property type="component" value="Chromosome"/>
</dbReference>
<organism evidence="3 4">
    <name type="scientific">Clostridium scindens (strain ATCC 35704 / DSM 5676 / VPI 13733 / 19)</name>
    <dbReference type="NCBI Taxonomy" id="411468"/>
    <lineage>
        <taxon>Bacteria</taxon>
        <taxon>Bacillati</taxon>
        <taxon>Bacillota</taxon>
        <taxon>Clostridia</taxon>
        <taxon>Lachnospirales</taxon>
        <taxon>Lachnospiraceae</taxon>
    </lineage>
</organism>
<gene>
    <name evidence="3" type="primary">ynjE</name>
    <name evidence="3" type="ORF">HDCHBGLK_01868</name>
</gene>
<proteinExistence type="predicted"/>
<evidence type="ECO:0000256" key="2">
    <source>
        <dbReference type="ARBA" id="ARBA00022737"/>
    </source>
</evidence>
<keyword evidence="4" id="KW-1185">Reference proteome</keyword>
<dbReference type="InterPro" id="IPR036873">
    <property type="entry name" value="Rhodanese-like_dom_sf"/>
</dbReference>
<dbReference type="InterPro" id="IPR045078">
    <property type="entry name" value="TST/MPST-like"/>
</dbReference>
<dbReference type="RefSeq" id="WP_004605529.1">
    <property type="nucleotide sequence ID" value="NZ_CP036170.1"/>
</dbReference>
<dbReference type="GeneID" id="62696075"/>
<keyword evidence="2" id="KW-0677">Repeat</keyword>
<reference evidence="3 4" key="1">
    <citation type="journal article" date="2019" name="Appl. Environ. Microbiol.">
        <title>Clostridium scindens ATCC 35704: integration of nutritional requirements, the complete genome sequence, and global transcriptional responses to bile acids.</title>
        <authorList>
            <person name="Devendran S."/>
            <person name="Shrestha R."/>
            <person name="Alves J.M.P."/>
            <person name="Wolf P.G."/>
            <person name="Ly L."/>
            <person name="Hernandez A.G."/>
            <person name="Mendez-Garcia C."/>
            <person name="Inboden A."/>
            <person name="Wiley J."/>
            <person name="Paul O."/>
            <person name="Allen A."/>
            <person name="Springer E."/>
            <person name="Wright C.L."/>
            <person name="Fields C.J."/>
            <person name="Daniel S.L."/>
            <person name="Ridlon J.M."/>
        </authorList>
    </citation>
    <scope>NUCLEOTIDE SEQUENCE [LARGE SCALE GENOMIC DNA]</scope>
    <source>
        <strain evidence="3 4">ATCC 35704</strain>
    </source>
</reference>
<dbReference type="OrthoDB" id="9770030at2"/>
<dbReference type="EC" id="2.8.1.1" evidence="3"/>
<protein>
    <submittedName>
        <fullName evidence="3">Thiosulfate sulfurtransferase YnjE</fullName>
        <ecNumber evidence="3">2.8.1.1</ecNumber>
    </submittedName>
</protein>
<dbReference type="PANTHER" id="PTHR11364">
    <property type="entry name" value="THIOSULFATE SULFERTANSFERASE"/>
    <property type="match status" value="1"/>
</dbReference>
<keyword evidence="1 3" id="KW-0808">Transferase</keyword>
<evidence type="ECO:0000256" key="1">
    <source>
        <dbReference type="ARBA" id="ARBA00022679"/>
    </source>
</evidence>
<dbReference type="Pfam" id="PF00581">
    <property type="entry name" value="Rhodanese"/>
    <property type="match status" value="3"/>
</dbReference>
<dbReference type="InterPro" id="IPR001763">
    <property type="entry name" value="Rhodanese-like_dom"/>
</dbReference>
<dbReference type="SMART" id="SM00450">
    <property type="entry name" value="RHOD"/>
    <property type="match status" value="3"/>
</dbReference>
<dbReference type="HOGENOM" id="CLU_031618_2_0_9"/>
<accession>B0NH76</accession>
<dbReference type="Gene3D" id="3.40.250.10">
    <property type="entry name" value="Rhodanese-like domain"/>
    <property type="match status" value="3"/>
</dbReference>
<dbReference type="KEGG" id="csci:HDCHBGLK_01868"/>
<dbReference type="PANTHER" id="PTHR11364:SF27">
    <property type="entry name" value="SULFURTRANSFERASE"/>
    <property type="match status" value="1"/>
</dbReference>
<dbReference type="AlphaFoldDB" id="B0NH76"/>
<sequence length="466" mass="50878">MKRKLLAILLSVSMIATLVTACGSKEVSDNSAKEEGVTVEDVKAALKDENAVVLDARTQDAYAGWSTENNKLGGHIESSSGFSAAWLTCEYDDEANDDNRTREERLEICMEDKGITADTKVIIYDENGKDAAAVSEYLSGKGVKDIETFNLADWDGELVKYENYQTILPPSIVKKLIDGETVEEVGEVKDLKVLEFSWGTEEESGYLEGHVPTAIHINSDDVDDENNIYVLDKDEILLETVKKAGVTVDSTVVVTGAGLFSCHLATILKYLGVEDVYIMSGGANGWTDAGYEAEKGSNTPVAVEDFGTDKPLNPDYIDDVEEVSLLLTDKNAQVIDTRAYKEFTGESSGYSYVEEAGRLNGAIFGQEDGSAQGPDCTGSSMMYYENIDGTMRDASEILEMWSNSNVDVNKHLSFYCGGGYRAAAVMWYAQAMGLEDTSLYNDGWAGWIVYGKDAVKGTYEDPQPVN</sequence>
<dbReference type="SUPFAM" id="SSF52821">
    <property type="entry name" value="Rhodanese/Cell cycle control phosphatase"/>
    <property type="match status" value="3"/>
</dbReference>
<evidence type="ECO:0000313" key="3">
    <source>
        <dbReference type="EMBL" id="QBF74466.1"/>
    </source>
</evidence>
<dbReference type="STRING" id="411468.CLOSCI_02831"/>
<dbReference type="PROSITE" id="PS51257">
    <property type="entry name" value="PROKAR_LIPOPROTEIN"/>
    <property type="match status" value="1"/>
</dbReference>
<dbReference type="GO" id="GO:0004792">
    <property type="term" value="F:thiosulfate-cyanide sulfurtransferase activity"/>
    <property type="evidence" value="ECO:0007669"/>
    <property type="project" value="UniProtKB-EC"/>
</dbReference>
<dbReference type="eggNOG" id="COG2897">
    <property type="taxonomic scope" value="Bacteria"/>
</dbReference>
<evidence type="ECO:0000313" key="4">
    <source>
        <dbReference type="Proteomes" id="UP000289664"/>
    </source>
</evidence>
<dbReference type="EMBL" id="CP036170">
    <property type="protein sequence ID" value="QBF74466.1"/>
    <property type="molecule type" value="Genomic_DNA"/>
</dbReference>
<name>B0NH76_CLOS5</name>